<accession>A0A4Y2S7N2</accession>
<dbReference type="Proteomes" id="UP000499080">
    <property type="component" value="Unassembled WGS sequence"/>
</dbReference>
<evidence type="ECO:0000313" key="1">
    <source>
        <dbReference type="EMBL" id="GBN83586.1"/>
    </source>
</evidence>
<dbReference type="AlphaFoldDB" id="A0A4Y2S7N2"/>
<sequence length="100" mass="11651">MFYRVSDLLAWTARSPDLLHTDVWDIIERQLQRPSTTSINSSLIYRSICNRHGTLSHKLHPHLYDTIHARLHAYIQNSDAYGNVPAFHTFEMTLLAYINV</sequence>
<organism evidence="1 2">
    <name type="scientific">Araneus ventricosus</name>
    <name type="common">Orbweaver spider</name>
    <name type="synonym">Epeira ventricosa</name>
    <dbReference type="NCBI Taxonomy" id="182803"/>
    <lineage>
        <taxon>Eukaryota</taxon>
        <taxon>Metazoa</taxon>
        <taxon>Ecdysozoa</taxon>
        <taxon>Arthropoda</taxon>
        <taxon>Chelicerata</taxon>
        <taxon>Arachnida</taxon>
        <taxon>Araneae</taxon>
        <taxon>Araneomorphae</taxon>
        <taxon>Entelegynae</taxon>
        <taxon>Araneoidea</taxon>
        <taxon>Araneidae</taxon>
        <taxon>Araneus</taxon>
    </lineage>
</organism>
<reference evidence="1 2" key="1">
    <citation type="journal article" date="2019" name="Sci. Rep.">
        <title>Orb-weaving spider Araneus ventricosus genome elucidates the spidroin gene catalogue.</title>
        <authorList>
            <person name="Kono N."/>
            <person name="Nakamura H."/>
            <person name="Ohtoshi R."/>
            <person name="Moran D.A.P."/>
            <person name="Shinohara A."/>
            <person name="Yoshida Y."/>
            <person name="Fujiwara M."/>
            <person name="Mori M."/>
            <person name="Tomita M."/>
            <person name="Arakawa K."/>
        </authorList>
    </citation>
    <scope>NUCLEOTIDE SEQUENCE [LARGE SCALE GENOMIC DNA]</scope>
</reference>
<protein>
    <submittedName>
        <fullName evidence="1">Uncharacterized protein</fullName>
    </submittedName>
</protein>
<name>A0A4Y2S7N2_ARAVE</name>
<comment type="caution">
    <text evidence="1">The sequence shown here is derived from an EMBL/GenBank/DDBJ whole genome shotgun (WGS) entry which is preliminary data.</text>
</comment>
<gene>
    <name evidence="1" type="ORF">AVEN_94058_1</name>
</gene>
<keyword evidence="2" id="KW-1185">Reference proteome</keyword>
<dbReference type="OrthoDB" id="2417635at2759"/>
<proteinExistence type="predicted"/>
<dbReference type="EMBL" id="BGPR01020016">
    <property type="protein sequence ID" value="GBN83586.1"/>
    <property type="molecule type" value="Genomic_DNA"/>
</dbReference>
<evidence type="ECO:0000313" key="2">
    <source>
        <dbReference type="Proteomes" id="UP000499080"/>
    </source>
</evidence>